<reference evidence="5" key="1">
    <citation type="submission" date="2018-05" db="EMBL/GenBank/DDBJ databases">
        <authorList>
            <person name="Lanie J.A."/>
            <person name="Ng W.-L."/>
            <person name="Kazmierczak K.M."/>
            <person name="Andrzejewski T.M."/>
            <person name="Davidsen T.M."/>
            <person name="Wayne K.J."/>
            <person name="Tettelin H."/>
            <person name="Glass J.I."/>
            <person name="Rusch D."/>
            <person name="Podicherti R."/>
            <person name="Tsui H.-C.T."/>
            <person name="Winkler M.E."/>
        </authorList>
    </citation>
    <scope>NUCLEOTIDE SEQUENCE</scope>
</reference>
<comment type="similarity">
    <text evidence="1">Belongs to the thiolase-like superfamily. Thiolase family.</text>
</comment>
<dbReference type="EMBL" id="UINC01000849">
    <property type="protein sequence ID" value="SUZ62132.1"/>
    <property type="molecule type" value="Genomic_DNA"/>
</dbReference>
<dbReference type="PANTHER" id="PTHR18919">
    <property type="entry name" value="ACETYL-COA C-ACYLTRANSFERASE"/>
    <property type="match status" value="1"/>
</dbReference>
<gene>
    <name evidence="5" type="ORF">METZ01_LOCUS14986</name>
</gene>
<evidence type="ECO:0000256" key="3">
    <source>
        <dbReference type="ARBA" id="ARBA00023315"/>
    </source>
</evidence>
<feature type="non-terminal residue" evidence="5">
    <location>
        <position position="1"/>
    </location>
</feature>
<name>A0A381P5C5_9ZZZZ</name>
<dbReference type="InterPro" id="IPR002155">
    <property type="entry name" value="Thiolase"/>
</dbReference>
<organism evidence="5">
    <name type="scientific">marine metagenome</name>
    <dbReference type="NCBI Taxonomy" id="408172"/>
    <lineage>
        <taxon>unclassified sequences</taxon>
        <taxon>metagenomes</taxon>
        <taxon>ecological metagenomes</taxon>
    </lineage>
</organism>
<proteinExistence type="inferred from homology"/>
<dbReference type="InterPro" id="IPR020616">
    <property type="entry name" value="Thiolase_N"/>
</dbReference>
<dbReference type="AlphaFoldDB" id="A0A381P5C5"/>
<dbReference type="Pfam" id="PF00108">
    <property type="entry name" value="Thiolase_N"/>
    <property type="match status" value="1"/>
</dbReference>
<dbReference type="PROSITE" id="PS00098">
    <property type="entry name" value="THIOLASE_1"/>
    <property type="match status" value="1"/>
</dbReference>
<evidence type="ECO:0000259" key="4">
    <source>
        <dbReference type="Pfam" id="PF00108"/>
    </source>
</evidence>
<evidence type="ECO:0000256" key="1">
    <source>
        <dbReference type="ARBA" id="ARBA00010982"/>
    </source>
</evidence>
<dbReference type="GO" id="GO:0003985">
    <property type="term" value="F:acetyl-CoA C-acetyltransferase activity"/>
    <property type="evidence" value="ECO:0007669"/>
    <property type="project" value="TreeGrafter"/>
</dbReference>
<dbReference type="GO" id="GO:0006635">
    <property type="term" value="P:fatty acid beta-oxidation"/>
    <property type="evidence" value="ECO:0007669"/>
    <property type="project" value="TreeGrafter"/>
</dbReference>
<keyword evidence="3" id="KW-0012">Acyltransferase</keyword>
<dbReference type="CDD" id="cd00751">
    <property type="entry name" value="thiolase"/>
    <property type="match status" value="1"/>
</dbReference>
<dbReference type="SUPFAM" id="SSF53901">
    <property type="entry name" value="Thiolase-like"/>
    <property type="match status" value="1"/>
</dbReference>
<dbReference type="GO" id="GO:0005739">
    <property type="term" value="C:mitochondrion"/>
    <property type="evidence" value="ECO:0007669"/>
    <property type="project" value="TreeGrafter"/>
</dbReference>
<accession>A0A381P5C5</accession>
<sequence>MSQETWILEGARTALCRYVGQFADVSAIELGAVASKGALDRSGIDPEHVDHVIIGNAQQTSPDAIYGARHVGLKAGVDEATPALTVNRLCGSGIQSIVTAAQLLQLGEADVVLAGGMENMSQAPHVIYGARKGFSLGGGKMQDSLTLALLDPYCGFTMSQTSDNLSNRFGIGREEQDEYALGSQQRAAAAQERGVFVEEIVSVEVKTRKGAHFVDVDDHLRPGTMLEDLAKLKPAFGPDSYVTAGNASGVV</sequence>
<dbReference type="InterPro" id="IPR016039">
    <property type="entry name" value="Thiolase-like"/>
</dbReference>
<dbReference type="Gene3D" id="3.40.47.10">
    <property type="match status" value="1"/>
</dbReference>
<protein>
    <recommendedName>
        <fullName evidence="4">Thiolase N-terminal domain-containing protein</fullName>
    </recommendedName>
</protein>
<dbReference type="InterPro" id="IPR020615">
    <property type="entry name" value="Thiolase_acyl_enz_int_AS"/>
</dbReference>
<evidence type="ECO:0000256" key="2">
    <source>
        <dbReference type="ARBA" id="ARBA00022679"/>
    </source>
</evidence>
<keyword evidence="2" id="KW-0808">Transferase</keyword>
<evidence type="ECO:0000313" key="5">
    <source>
        <dbReference type="EMBL" id="SUZ62132.1"/>
    </source>
</evidence>
<dbReference type="PANTHER" id="PTHR18919:SF107">
    <property type="entry name" value="ACETYL-COA ACETYLTRANSFERASE, CYTOSOLIC"/>
    <property type="match status" value="1"/>
</dbReference>
<feature type="domain" description="Thiolase N-terminal" evidence="4">
    <location>
        <begin position="7"/>
        <end position="250"/>
    </location>
</feature>
<feature type="non-terminal residue" evidence="5">
    <location>
        <position position="251"/>
    </location>
</feature>